<proteinExistence type="predicted"/>
<accession>A0ACC1NTD1</accession>
<reference evidence="1" key="1">
    <citation type="submission" date="2022-08" db="EMBL/GenBank/DDBJ databases">
        <title>Genome Sequence of Lecanicillium fungicola.</title>
        <authorList>
            <person name="Buettner E."/>
        </authorList>
    </citation>
    <scope>NUCLEOTIDE SEQUENCE</scope>
    <source>
        <strain evidence="1">Babe33</strain>
    </source>
</reference>
<evidence type="ECO:0000313" key="2">
    <source>
        <dbReference type="Proteomes" id="UP001143910"/>
    </source>
</evidence>
<comment type="caution">
    <text evidence="1">The sequence shown here is derived from an EMBL/GenBank/DDBJ whole genome shotgun (WGS) entry which is preliminary data.</text>
</comment>
<evidence type="ECO:0000313" key="1">
    <source>
        <dbReference type="EMBL" id="KAJ2982560.1"/>
    </source>
</evidence>
<dbReference type="EMBL" id="JANJQO010000070">
    <property type="protein sequence ID" value="KAJ2982560.1"/>
    <property type="molecule type" value="Genomic_DNA"/>
</dbReference>
<organism evidence="1 2">
    <name type="scientific">Zarea fungicola</name>
    <dbReference type="NCBI Taxonomy" id="93591"/>
    <lineage>
        <taxon>Eukaryota</taxon>
        <taxon>Fungi</taxon>
        <taxon>Dikarya</taxon>
        <taxon>Ascomycota</taxon>
        <taxon>Pezizomycotina</taxon>
        <taxon>Sordariomycetes</taxon>
        <taxon>Hypocreomycetidae</taxon>
        <taxon>Hypocreales</taxon>
        <taxon>Cordycipitaceae</taxon>
        <taxon>Zarea</taxon>
    </lineage>
</organism>
<dbReference type="Proteomes" id="UP001143910">
    <property type="component" value="Unassembled WGS sequence"/>
</dbReference>
<protein>
    <submittedName>
        <fullName evidence="1">Uncharacterized protein</fullName>
    </submittedName>
</protein>
<keyword evidence="2" id="KW-1185">Reference proteome</keyword>
<sequence length="351" mass="39353">MSSIPPFPNNVSTAPLLRLSLSKLLNRESDEVSRFTSACEDLGFFYLDLQGPGDAILDQSSKLFDVGEELFQLPLEEKKKYNFEHLKTYFGYKSMGATVVDGKGNLDRNEFYNVSKDDIFEIGTKWPAPDVIESRRDLLKSFMSSAYSIVTLLLELLNEHLHLPDGTLQSLHRLEARGGDQVRFIKAPPQPMDDQQIALGEHTDFGSVTVLFNRLGGLQILPPGADAEWCYVKPLPGHAIINLGDALVKFTNGLLRSNIHRVVAPPGEQASHTRYSLVYFNRPEDSVILRRLENSDRIPPLAENTTEEEVTSKDWILRRAMGSRPTVHGKDAYDLSRSRGTEALSQRVQPA</sequence>
<gene>
    <name evidence="1" type="ORF">NQ176_g1308</name>
</gene>
<name>A0ACC1NTD1_9HYPO</name>